<sequence>MSTMKAARWYGRRDIRVEDVAVPEITRPSQVKIAVKYTGICGSDLHEYLGGPIFIPVEKEHPYSGRKAPLTLGHEFAGEIVEVGAGVTNVKVGDRVTVEPILAKDGLKGKYNLDKNLGFVGLAADGGFTSYCVVDGELCHKLPDSIDYEQGALTEPAAVALYAVRQSKLKAGDTAAVFGCGPIGLLTIEALRAAGATTIYAIELSPERQEKARELGAVVIDPSKVNVVEHIKAETDGGVNVSFEVTGVAPVLKQAIEAVENDGECVIVSIWENEASIHPNEIVIKEKTVKGIIAYRDIFPAVLKLMEQGYFPKDKLVTKRIKLQDIVSEGFEALVKEKSQVKILVSPN</sequence>
<comment type="cofactor">
    <cofactor evidence="1 6">
        <name>Zn(2+)</name>
        <dbReference type="ChEBI" id="CHEBI:29105"/>
    </cofactor>
</comment>
<keyword evidence="5" id="KW-0560">Oxidoreductase</keyword>
<keyword evidence="4 6" id="KW-0862">Zinc</keyword>
<dbReference type="Gene3D" id="3.90.180.10">
    <property type="entry name" value="Medium-chain alcohol dehydrogenases, catalytic domain"/>
    <property type="match status" value="1"/>
</dbReference>
<comment type="caution">
    <text evidence="8">The sequence shown here is derived from an EMBL/GenBank/DDBJ whole genome shotgun (WGS) entry which is preliminary data.</text>
</comment>
<evidence type="ECO:0000256" key="6">
    <source>
        <dbReference type="RuleBase" id="RU361277"/>
    </source>
</evidence>
<evidence type="ECO:0000256" key="1">
    <source>
        <dbReference type="ARBA" id="ARBA00001947"/>
    </source>
</evidence>
<dbReference type="CDD" id="cd08233">
    <property type="entry name" value="butanediol_DH_like"/>
    <property type="match status" value="1"/>
</dbReference>
<dbReference type="AlphaFoldDB" id="A0A1A9RJR1"/>
<dbReference type="PANTHER" id="PTHR43161">
    <property type="entry name" value="SORBITOL DEHYDROGENASE"/>
    <property type="match status" value="1"/>
</dbReference>
<dbReference type="InterPro" id="IPR011032">
    <property type="entry name" value="GroES-like_sf"/>
</dbReference>
<dbReference type="SUPFAM" id="SSF51735">
    <property type="entry name" value="NAD(P)-binding Rossmann-fold domains"/>
    <property type="match status" value="1"/>
</dbReference>
<feature type="domain" description="Enoyl reductase (ER)" evidence="7">
    <location>
        <begin position="11"/>
        <end position="345"/>
    </location>
</feature>
<evidence type="ECO:0000256" key="5">
    <source>
        <dbReference type="ARBA" id="ARBA00023002"/>
    </source>
</evidence>
<evidence type="ECO:0000256" key="4">
    <source>
        <dbReference type="ARBA" id="ARBA00022833"/>
    </source>
</evidence>
<dbReference type="EMBL" id="LXSF01000001">
    <property type="protein sequence ID" value="OAM18269.1"/>
    <property type="molecule type" value="Genomic_DNA"/>
</dbReference>
<evidence type="ECO:0000256" key="2">
    <source>
        <dbReference type="ARBA" id="ARBA00008072"/>
    </source>
</evidence>
<keyword evidence="3 6" id="KW-0479">Metal-binding</keyword>
<dbReference type="RefSeq" id="WP_064103978.1">
    <property type="nucleotide sequence ID" value="NZ_LXSF01000001.1"/>
</dbReference>
<accession>A0A1A9RJR1</accession>
<gene>
    <name evidence="8" type="ORF">A7P85_00900</name>
</gene>
<organism evidence="8 9">
    <name type="scientific">Eikenella corrodens</name>
    <dbReference type="NCBI Taxonomy" id="539"/>
    <lineage>
        <taxon>Bacteria</taxon>
        <taxon>Pseudomonadati</taxon>
        <taxon>Pseudomonadota</taxon>
        <taxon>Betaproteobacteria</taxon>
        <taxon>Neisseriales</taxon>
        <taxon>Neisseriaceae</taxon>
        <taxon>Eikenella</taxon>
    </lineage>
</organism>
<dbReference type="Pfam" id="PF08240">
    <property type="entry name" value="ADH_N"/>
    <property type="match status" value="1"/>
</dbReference>
<reference evidence="9" key="1">
    <citation type="submission" date="2016-05" db="EMBL/GenBank/DDBJ databases">
        <title>Draft genome of Corynebacterium afermentans subsp. afermentans LCDC 88199T.</title>
        <authorList>
            <person name="Bernier A.-M."/>
            <person name="Bernard K."/>
        </authorList>
    </citation>
    <scope>NUCLEOTIDE SEQUENCE [LARGE SCALE GENOMIC DNA]</scope>
    <source>
        <strain evidence="9">NML01-0328</strain>
    </source>
</reference>
<dbReference type="InterPro" id="IPR013154">
    <property type="entry name" value="ADH-like_N"/>
</dbReference>
<dbReference type="Proteomes" id="UP000078003">
    <property type="component" value="Unassembled WGS sequence"/>
</dbReference>
<evidence type="ECO:0000313" key="8">
    <source>
        <dbReference type="EMBL" id="OAM18269.1"/>
    </source>
</evidence>
<dbReference type="GO" id="GO:0008270">
    <property type="term" value="F:zinc ion binding"/>
    <property type="evidence" value="ECO:0007669"/>
    <property type="project" value="InterPro"/>
</dbReference>
<dbReference type="SMART" id="SM00829">
    <property type="entry name" value="PKS_ER"/>
    <property type="match status" value="1"/>
</dbReference>
<proteinExistence type="inferred from homology"/>
<dbReference type="InterPro" id="IPR036291">
    <property type="entry name" value="NAD(P)-bd_dom_sf"/>
</dbReference>
<dbReference type="SUPFAM" id="SSF50129">
    <property type="entry name" value="GroES-like"/>
    <property type="match status" value="1"/>
</dbReference>
<comment type="similarity">
    <text evidence="2 6">Belongs to the zinc-containing alcohol dehydrogenase family.</text>
</comment>
<dbReference type="InterPro" id="IPR002328">
    <property type="entry name" value="ADH_Zn_CS"/>
</dbReference>
<dbReference type="Pfam" id="PF00107">
    <property type="entry name" value="ADH_zinc_N"/>
    <property type="match status" value="1"/>
</dbReference>
<dbReference type="GO" id="GO:0000721">
    <property type="term" value="F:(R,R)-butanediol dehydrogenase activity"/>
    <property type="evidence" value="ECO:0007669"/>
    <property type="project" value="TreeGrafter"/>
</dbReference>
<protein>
    <submittedName>
        <fullName evidence="8">Butanediol dehydrogenase</fullName>
    </submittedName>
</protein>
<dbReference type="InterPro" id="IPR013149">
    <property type="entry name" value="ADH-like_C"/>
</dbReference>
<name>A0A1A9RJR1_EIKCO</name>
<dbReference type="Gene3D" id="3.40.50.720">
    <property type="entry name" value="NAD(P)-binding Rossmann-like Domain"/>
    <property type="match status" value="1"/>
</dbReference>
<dbReference type="PROSITE" id="PS00059">
    <property type="entry name" value="ADH_ZINC"/>
    <property type="match status" value="1"/>
</dbReference>
<dbReference type="FunFam" id="3.40.50.720:FF:000003">
    <property type="entry name" value="S-(hydroxymethyl)glutathione dehydrogenase"/>
    <property type="match status" value="1"/>
</dbReference>
<evidence type="ECO:0000313" key="9">
    <source>
        <dbReference type="Proteomes" id="UP000078003"/>
    </source>
</evidence>
<evidence type="ECO:0000259" key="7">
    <source>
        <dbReference type="SMART" id="SM00829"/>
    </source>
</evidence>
<dbReference type="InterPro" id="IPR020843">
    <property type="entry name" value="ER"/>
</dbReference>
<evidence type="ECO:0000256" key="3">
    <source>
        <dbReference type="ARBA" id="ARBA00022723"/>
    </source>
</evidence>
<dbReference type="PANTHER" id="PTHR43161:SF26">
    <property type="entry name" value="GALACTITOL 1-PHOSPHATE 5-DEHYDROGENASE"/>
    <property type="match status" value="1"/>
</dbReference>